<dbReference type="Proteomes" id="UP000598996">
    <property type="component" value="Unassembled WGS sequence"/>
</dbReference>
<dbReference type="Pfam" id="PF08922">
    <property type="entry name" value="DUF1905"/>
    <property type="match status" value="1"/>
</dbReference>
<keyword evidence="2" id="KW-1185">Reference proteome</keyword>
<dbReference type="RefSeq" id="WP_202990232.1">
    <property type="nucleotide sequence ID" value="NZ_JAENHO010000002.1"/>
</dbReference>
<proteinExistence type="predicted"/>
<evidence type="ECO:0000313" key="1">
    <source>
        <dbReference type="EMBL" id="MBL7253855.1"/>
    </source>
</evidence>
<protein>
    <submittedName>
        <fullName evidence="1">DUF1905 domain-containing protein</fullName>
    </submittedName>
</protein>
<comment type="caution">
    <text evidence="1">The sequence shown here is derived from an EMBL/GenBank/DDBJ whole genome shotgun (WGS) entry which is preliminary data.</text>
</comment>
<gene>
    <name evidence="1" type="ORF">JKJ07_05975</name>
</gene>
<dbReference type="Gene3D" id="2.40.30.100">
    <property type="entry name" value="AF2212/PG0164-like"/>
    <property type="match status" value="1"/>
</dbReference>
<dbReference type="EMBL" id="JAENHO010000002">
    <property type="protein sequence ID" value="MBL7253855.1"/>
    <property type="molecule type" value="Genomic_DNA"/>
</dbReference>
<evidence type="ECO:0000313" key="2">
    <source>
        <dbReference type="Proteomes" id="UP000598996"/>
    </source>
</evidence>
<dbReference type="InterPro" id="IPR015018">
    <property type="entry name" value="DUF1905"/>
</dbReference>
<organism evidence="1 2">
    <name type="scientific">Paractinoplanes lichenicola</name>
    <dbReference type="NCBI Taxonomy" id="2802976"/>
    <lineage>
        <taxon>Bacteria</taxon>
        <taxon>Bacillati</taxon>
        <taxon>Actinomycetota</taxon>
        <taxon>Actinomycetes</taxon>
        <taxon>Micromonosporales</taxon>
        <taxon>Micromonosporaceae</taxon>
        <taxon>Paractinoplanes</taxon>
    </lineage>
</organism>
<dbReference type="Pfam" id="PF13376">
    <property type="entry name" value="OmdA"/>
    <property type="match status" value="1"/>
</dbReference>
<name>A0ABS1VGL5_9ACTN</name>
<accession>A0ABS1VGL5</accession>
<sequence length="149" mass="16031">MKLRAELQRTGGNTTGFEVPDEFVAGLGGGGRPKVVVVVNGFTFRSTIAKMGGSYWLGVSAERREAAGVSGGETYDLDVELDTAPREIEVPDDLRAALDAEPAARDFWATLSFSNQRYHVDQLTGAKTAETRERRLAKSVALLASGKAR</sequence>
<dbReference type="SUPFAM" id="SSF141694">
    <property type="entry name" value="AF2212/PG0164-like"/>
    <property type="match status" value="1"/>
</dbReference>
<dbReference type="InterPro" id="IPR037079">
    <property type="entry name" value="AF2212/PG0164-like_sf"/>
</dbReference>
<reference evidence="1 2" key="1">
    <citation type="submission" date="2021-01" db="EMBL/GenBank/DDBJ databases">
        <title>Actinoplanes sp. nov. LDG1-01 isolated from lichen.</title>
        <authorList>
            <person name="Saeng-In P."/>
            <person name="Phongsopitanun W."/>
            <person name="Kanchanasin P."/>
            <person name="Yuki M."/>
            <person name="Kudo T."/>
            <person name="Ohkuma M."/>
            <person name="Tanasupawat S."/>
        </authorList>
    </citation>
    <scope>NUCLEOTIDE SEQUENCE [LARGE SCALE GENOMIC DNA]</scope>
    <source>
        <strain evidence="1 2">LDG1-01</strain>
    </source>
</reference>